<gene>
    <name evidence="10" type="primary">murG</name>
    <name evidence="13" type="ORF">HNQ80_003110</name>
</gene>
<keyword evidence="1 10" id="KW-1003">Cell membrane</keyword>
<dbReference type="GO" id="GO:0071555">
    <property type="term" value="P:cell wall organization"/>
    <property type="evidence" value="ECO:0007669"/>
    <property type="project" value="UniProtKB-KW"/>
</dbReference>
<dbReference type="GO" id="GO:0009252">
    <property type="term" value="P:peptidoglycan biosynthetic process"/>
    <property type="evidence" value="ECO:0007669"/>
    <property type="project" value="UniProtKB-UniRule"/>
</dbReference>
<comment type="pathway">
    <text evidence="10">Cell wall biogenesis; peptidoglycan biosynthesis.</text>
</comment>
<keyword evidence="4 10" id="KW-0808">Transferase</keyword>
<comment type="catalytic activity">
    <reaction evidence="10">
        <text>di-trans,octa-cis-undecaprenyl diphospho-N-acetyl-alpha-D-muramoyl-L-alanyl-D-glutamyl-meso-2,6-diaminopimeloyl-D-alanyl-D-alanine + UDP-N-acetyl-alpha-D-glucosamine = di-trans,octa-cis-undecaprenyl diphospho-[N-acetyl-alpha-D-glucosaminyl-(1-&gt;4)]-N-acetyl-alpha-D-muramoyl-L-alanyl-D-glutamyl-meso-2,6-diaminopimeloyl-D-alanyl-D-alanine + UDP + H(+)</text>
        <dbReference type="Rhea" id="RHEA:31227"/>
        <dbReference type="ChEBI" id="CHEBI:15378"/>
        <dbReference type="ChEBI" id="CHEBI:57705"/>
        <dbReference type="ChEBI" id="CHEBI:58223"/>
        <dbReference type="ChEBI" id="CHEBI:61387"/>
        <dbReference type="ChEBI" id="CHEBI:61388"/>
        <dbReference type="EC" id="2.4.1.227"/>
    </reaction>
</comment>
<keyword evidence="5 10" id="KW-0133">Cell shape</keyword>
<dbReference type="PANTHER" id="PTHR21015">
    <property type="entry name" value="UDP-N-ACETYLGLUCOSAMINE--N-ACETYLMURAMYL-(PENTAPEPTIDE) PYROPHOSPHORYL-UNDECAPRENOL N-ACETYLGLUCOSAMINE TRANSFERASE 1"/>
    <property type="match status" value="1"/>
</dbReference>
<evidence type="ECO:0000256" key="4">
    <source>
        <dbReference type="ARBA" id="ARBA00022679"/>
    </source>
</evidence>
<dbReference type="HAMAP" id="MF_00033">
    <property type="entry name" value="MurG"/>
    <property type="match status" value="1"/>
</dbReference>
<dbReference type="GO" id="GO:0008360">
    <property type="term" value="P:regulation of cell shape"/>
    <property type="evidence" value="ECO:0007669"/>
    <property type="project" value="UniProtKB-KW"/>
</dbReference>
<dbReference type="EC" id="2.4.1.227" evidence="10"/>
<feature type="binding site" evidence="10">
    <location>
        <position position="166"/>
    </location>
    <ligand>
        <name>UDP-N-acetyl-alpha-D-glucosamine</name>
        <dbReference type="ChEBI" id="CHEBI:57705"/>
    </ligand>
</feature>
<dbReference type="CDD" id="cd03785">
    <property type="entry name" value="GT28_MurG"/>
    <property type="match status" value="1"/>
</dbReference>
<dbReference type="InterPro" id="IPR007235">
    <property type="entry name" value="Glyco_trans_28_C"/>
</dbReference>
<organism evidence="13 14">
    <name type="scientific">Anaerosolibacter carboniphilus</name>
    <dbReference type="NCBI Taxonomy" id="1417629"/>
    <lineage>
        <taxon>Bacteria</taxon>
        <taxon>Bacillati</taxon>
        <taxon>Bacillota</taxon>
        <taxon>Clostridia</taxon>
        <taxon>Peptostreptococcales</taxon>
        <taxon>Thermotaleaceae</taxon>
        <taxon>Anaerosolibacter</taxon>
    </lineage>
</organism>
<dbReference type="SUPFAM" id="SSF53756">
    <property type="entry name" value="UDP-Glycosyltransferase/glycogen phosphorylase"/>
    <property type="match status" value="1"/>
</dbReference>
<dbReference type="Pfam" id="PF04101">
    <property type="entry name" value="Glyco_tran_28_C"/>
    <property type="match status" value="1"/>
</dbReference>
<feature type="binding site" evidence="10">
    <location>
        <position position="124"/>
    </location>
    <ligand>
        <name>UDP-N-acetyl-alpha-D-glucosamine</name>
        <dbReference type="ChEBI" id="CHEBI:57705"/>
    </ligand>
</feature>
<feature type="domain" description="Glycosyl transferase family 28 C-terminal" evidence="12">
    <location>
        <begin position="191"/>
        <end position="356"/>
    </location>
</feature>
<feature type="domain" description="Glycosyltransferase family 28 N-terminal" evidence="11">
    <location>
        <begin position="3"/>
        <end position="142"/>
    </location>
</feature>
<dbReference type="Gene3D" id="3.40.50.2000">
    <property type="entry name" value="Glycogen Phosphorylase B"/>
    <property type="match status" value="2"/>
</dbReference>
<keyword evidence="8 10" id="KW-0131">Cell cycle</keyword>
<comment type="similarity">
    <text evidence="10">Belongs to the glycosyltransferase 28 family. MurG subfamily.</text>
</comment>
<evidence type="ECO:0000256" key="2">
    <source>
        <dbReference type="ARBA" id="ARBA00022618"/>
    </source>
</evidence>
<proteinExistence type="inferred from homology"/>
<comment type="caution">
    <text evidence="10">Lacks conserved residue(s) required for the propagation of feature annotation.</text>
</comment>
<comment type="caution">
    <text evidence="13">The sequence shown here is derived from an EMBL/GenBank/DDBJ whole genome shotgun (WGS) entry which is preliminary data.</text>
</comment>
<keyword evidence="7 10" id="KW-0472">Membrane</keyword>
<sequence>MKVLITGGGTGGHIYPAIAIANKIQSGMKDSQILFVGTKRGLESDLVPKAGYQLKTITVSGFRRKISLDTVKSVGELFKGLQEAASIIKSFKPDIVIGTGGYVCGPVVFVASLMNIKTMIHEQNVIPGVTNKILSKFVNKILISFEESSRYFSNSSKLVTTGNPVRKEFIDFDREVFRNELGIAEDKIVVTSFGGSRGAEKINEVMLDVMKRFNDRKEIIFYHITGEKHYDQMMEKFKNMALSHSANLNILPYVHDMPKLMGASDLIISRSGAITLAEITAMGLPSILIPSPHVTNNHQEHNGRVLEKNGAAVLLLEKDLNDKNIVDLLHLFIRDRQRLVEMSVRSKALAKENATELIYASILKLINE</sequence>
<dbReference type="GO" id="GO:0005975">
    <property type="term" value="P:carbohydrate metabolic process"/>
    <property type="evidence" value="ECO:0007669"/>
    <property type="project" value="InterPro"/>
</dbReference>
<dbReference type="RefSeq" id="WP_184311524.1">
    <property type="nucleotide sequence ID" value="NZ_JACHEN010000019.1"/>
</dbReference>
<evidence type="ECO:0000256" key="5">
    <source>
        <dbReference type="ARBA" id="ARBA00022960"/>
    </source>
</evidence>
<dbReference type="Pfam" id="PF03033">
    <property type="entry name" value="Glyco_transf_28"/>
    <property type="match status" value="1"/>
</dbReference>
<evidence type="ECO:0000259" key="12">
    <source>
        <dbReference type="Pfam" id="PF04101"/>
    </source>
</evidence>
<keyword evidence="9 10" id="KW-0961">Cell wall biogenesis/degradation</keyword>
<keyword evidence="6 10" id="KW-0573">Peptidoglycan synthesis</keyword>
<evidence type="ECO:0000313" key="14">
    <source>
        <dbReference type="Proteomes" id="UP000579281"/>
    </source>
</evidence>
<feature type="binding site" evidence="10">
    <location>
        <position position="299"/>
    </location>
    <ligand>
        <name>UDP-N-acetyl-alpha-D-glucosamine</name>
        <dbReference type="ChEBI" id="CHEBI:57705"/>
    </ligand>
</feature>
<evidence type="ECO:0000256" key="6">
    <source>
        <dbReference type="ARBA" id="ARBA00022984"/>
    </source>
</evidence>
<evidence type="ECO:0000259" key="11">
    <source>
        <dbReference type="Pfam" id="PF03033"/>
    </source>
</evidence>
<dbReference type="InterPro" id="IPR006009">
    <property type="entry name" value="GlcNAc_MurG"/>
</dbReference>
<evidence type="ECO:0000313" key="13">
    <source>
        <dbReference type="EMBL" id="MBB6217005.1"/>
    </source>
</evidence>
<evidence type="ECO:0000256" key="8">
    <source>
        <dbReference type="ARBA" id="ARBA00023306"/>
    </source>
</evidence>
<dbReference type="InterPro" id="IPR004276">
    <property type="entry name" value="GlycoTrans_28_N"/>
</dbReference>
<evidence type="ECO:0000256" key="10">
    <source>
        <dbReference type="HAMAP-Rule" id="MF_00033"/>
    </source>
</evidence>
<dbReference type="AlphaFoldDB" id="A0A841L3U6"/>
<reference evidence="13 14" key="1">
    <citation type="submission" date="2020-08" db="EMBL/GenBank/DDBJ databases">
        <title>Genomic Encyclopedia of Type Strains, Phase IV (KMG-IV): sequencing the most valuable type-strain genomes for metagenomic binning, comparative biology and taxonomic classification.</title>
        <authorList>
            <person name="Goeker M."/>
        </authorList>
    </citation>
    <scope>NUCLEOTIDE SEQUENCE [LARGE SCALE GENOMIC DNA]</scope>
    <source>
        <strain evidence="13 14">DSM 103526</strain>
    </source>
</reference>
<dbReference type="Proteomes" id="UP000579281">
    <property type="component" value="Unassembled WGS sequence"/>
</dbReference>
<dbReference type="GO" id="GO:0051301">
    <property type="term" value="P:cell division"/>
    <property type="evidence" value="ECO:0007669"/>
    <property type="project" value="UniProtKB-KW"/>
</dbReference>
<dbReference type="PANTHER" id="PTHR21015:SF22">
    <property type="entry name" value="GLYCOSYLTRANSFERASE"/>
    <property type="match status" value="1"/>
</dbReference>
<keyword evidence="2 10" id="KW-0132">Cell division</keyword>
<dbReference type="EMBL" id="JACHEN010000019">
    <property type="protein sequence ID" value="MBB6217005.1"/>
    <property type="molecule type" value="Genomic_DNA"/>
</dbReference>
<evidence type="ECO:0000256" key="1">
    <source>
        <dbReference type="ARBA" id="ARBA00022475"/>
    </source>
</evidence>
<comment type="subcellular location">
    <subcellularLocation>
        <location evidence="10">Cell membrane</location>
        <topology evidence="10">Peripheral membrane protein</topology>
        <orientation evidence="10">Cytoplasmic side</orientation>
    </subcellularLocation>
</comment>
<dbReference type="GO" id="GO:0050511">
    <property type="term" value="F:undecaprenyldiphospho-muramoylpentapeptide beta-N-acetylglucosaminyltransferase activity"/>
    <property type="evidence" value="ECO:0007669"/>
    <property type="project" value="UniProtKB-UniRule"/>
</dbReference>
<evidence type="ECO:0000256" key="7">
    <source>
        <dbReference type="ARBA" id="ARBA00023136"/>
    </source>
</evidence>
<evidence type="ECO:0000256" key="9">
    <source>
        <dbReference type="ARBA" id="ARBA00023316"/>
    </source>
</evidence>
<dbReference type="NCBIfam" id="TIGR01133">
    <property type="entry name" value="murG"/>
    <property type="match status" value="1"/>
</dbReference>
<feature type="binding site" evidence="10">
    <location>
        <begin position="10"/>
        <end position="12"/>
    </location>
    <ligand>
        <name>UDP-N-acetyl-alpha-D-glucosamine</name>
        <dbReference type="ChEBI" id="CHEBI:57705"/>
    </ligand>
</feature>
<dbReference type="UniPathway" id="UPA00219"/>
<dbReference type="GO" id="GO:0005886">
    <property type="term" value="C:plasma membrane"/>
    <property type="evidence" value="ECO:0007669"/>
    <property type="project" value="UniProtKB-SubCell"/>
</dbReference>
<name>A0A841L3U6_9FIRM</name>
<protein>
    <recommendedName>
        <fullName evidence="10">UDP-N-acetylglucosamine--N-acetylmuramyl-(pentapeptide) pyrophosphoryl-undecaprenol N-acetylglucosamine transferase</fullName>
        <ecNumber evidence="10">2.4.1.227</ecNumber>
    </recommendedName>
    <alternativeName>
        <fullName evidence="10">Undecaprenyl-PP-MurNAc-pentapeptide-UDPGlcNAc GlcNAc transferase</fullName>
    </alternativeName>
</protein>
<keyword evidence="14" id="KW-1185">Reference proteome</keyword>
<feature type="binding site" evidence="10">
    <location>
        <position position="196"/>
    </location>
    <ligand>
        <name>UDP-N-acetyl-alpha-D-glucosamine</name>
        <dbReference type="ChEBI" id="CHEBI:57705"/>
    </ligand>
</feature>
<evidence type="ECO:0000256" key="3">
    <source>
        <dbReference type="ARBA" id="ARBA00022676"/>
    </source>
</evidence>
<comment type="function">
    <text evidence="10">Cell wall formation. Catalyzes the transfer of a GlcNAc subunit on undecaprenyl-pyrophosphoryl-MurNAc-pentapeptide (lipid intermediate I) to form undecaprenyl-pyrophosphoryl-MurNAc-(pentapeptide)GlcNAc (lipid intermediate II).</text>
</comment>
<accession>A0A841L3U6</accession>
<keyword evidence="3 10" id="KW-0328">Glycosyltransferase</keyword>